<evidence type="ECO:0000313" key="1">
    <source>
        <dbReference type="Ensembl" id="ENSBIXP00000024464.1"/>
    </source>
</evidence>
<dbReference type="Proteomes" id="UP000314981">
    <property type="component" value="Chromosome 5"/>
</dbReference>
<dbReference type="AlphaFoldDB" id="A0A4W2DEE4"/>
<dbReference type="GO" id="GO:0005761">
    <property type="term" value="C:mitochondrial ribosome"/>
    <property type="evidence" value="ECO:0007669"/>
    <property type="project" value="InterPro"/>
</dbReference>
<organism evidence="1 2">
    <name type="scientific">Bos indicus x Bos taurus</name>
    <name type="common">Hybrid cattle</name>
    <dbReference type="NCBI Taxonomy" id="30522"/>
    <lineage>
        <taxon>Eukaryota</taxon>
        <taxon>Metazoa</taxon>
        <taxon>Chordata</taxon>
        <taxon>Craniata</taxon>
        <taxon>Vertebrata</taxon>
        <taxon>Euteleostomi</taxon>
        <taxon>Mammalia</taxon>
        <taxon>Eutheria</taxon>
        <taxon>Laurasiatheria</taxon>
        <taxon>Artiodactyla</taxon>
        <taxon>Ruminantia</taxon>
        <taxon>Pecora</taxon>
        <taxon>Bovidae</taxon>
        <taxon>Bovinae</taxon>
        <taxon>Bos</taxon>
    </lineage>
</organism>
<proteinExistence type="predicted"/>
<reference evidence="1" key="3">
    <citation type="submission" date="2025-09" db="UniProtKB">
        <authorList>
            <consortium name="Ensembl"/>
        </authorList>
    </citation>
    <scope>IDENTIFICATION</scope>
</reference>
<dbReference type="Ensembl" id="ENSBIXT00000040644.1">
    <property type="protein sequence ID" value="ENSBIXP00000024464.1"/>
    <property type="gene ID" value="ENSBIXG00000026615.1"/>
</dbReference>
<keyword evidence="2" id="KW-1185">Reference proteome</keyword>
<sequence>FKRHRLLRRADLRLPVHQKAPRLRLVYVHCLEIQVENHCCLESPFLKAQQLHSHKAATRVAAVQALKAWKVAKFPQHQWLEDQLPNSTSPGTLS</sequence>
<dbReference type="InterPro" id="IPR016576">
    <property type="entry name" value="Ribosomal_mL63"/>
</dbReference>
<name>A0A4W2DEE4_BOBOX</name>
<dbReference type="Pfam" id="PF14978">
    <property type="entry name" value="MRP-63"/>
    <property type="match status" value="1"/>
</dbReference>
<protein>
    <submittedName>
        <fullName evidence="1">Uncharacterized protein</fullName>
    </submittedName>
</protein>
<evidence type="ECO:0000313" key="2">
    <source>
        <dbReference type="Proteomes" id="UP000314981"/>
    </source>
</evidence>
<reference evidence="1 2" key="1">
    <citation type="submission" date="2018-11" db="EMBL/GenBank/DDBJ databases">
        <title>Haplotype-resolved cattle genomes.</title>
        <authorList>
            <person name="Low W.Y."/>
            <person name="Tearle R."/>
            <person name="Bickhart D.M."/>
            <person name="Rosen B.D."/>
            <person name="Koren S."/>
            <person name="Rhie A."/>
            <person name="Hiendleder S."/>
            <person name="Phillippy A.M."/>
            <person name="Smith T.P.L."/>
            <person name="Williams J.L."/>
        </authorList>
    </citation>
    <scope>NUCLEOTIDE SEQUENCE [LARGE SCALE GENOMIC DNA]</scope>
</reference>
<accession>A0A4W2DEE4</accession>
<reference evidence="1" key="2">
    <citation type="submission" date="2025-08" db="UniProtKB">
        <authorList>
            <consortium name="Ensembl"/>
        </authorList>
    </citation>
    <scope>IDENTIFICATION</scope>
</reference>